<name>A0AAW2CC67_9ROSI</name>
<dbReference type="Gene3D" id="3.40.50.10140">
    <property type="entry name" value="Toll/interleukin-1 receptor homology (TIR) domain"/>
    <property type="match status" value="1"/>
</dbReference>
<dbReference type="EMBL" id="JAZDWU010000008">
    <property type="protein sequence ID" value="KAK9995073.1"/>
    <property type="molecule type" value="Genomic_DNA"/>
</dbReference>
<comment type="caution">
    <text evidence="3">The sequence shown here is derived from an EMBL/GenBank/DDBJ whole genome shotgun (WGS) entry which is preliminary data.</text>
</comment>
<dbReference type="InterPro" id="IPR044974">
    <property type="entry name" value="Disease_R_plants"/>
</dbReference>
<evidence type="ECO:0000313" key="4">
    <source>
        <dbReference type="Proteomes" id="UP001459277"/>
    </source>
</evidence>
<accession>A0AAW2CC67</accession>
<dbReference type="Pfam" id="PF00560">
    <property type="entry name" value="LRR_1"/>
    <property type="match status" value="1"/>
</dbReference>
<dbReference type="SUPFAM" id="SSF52200">
    <property type="entry name" value="Toll/Interleukin receptor TIR domain"/>
    <property type="match status" value="1"/>
</dbReference>
<protein>
    <recommendedName>
        <fullName evidence="2">TIR domain-containing protein</fullName>
    </recommendedName>
</protein>
<dbReference type="SUPFAM" id="SSF52047">
    <property type="entry name" value="RNI-like"/>
    <property type="match status" value="1"/>
</dbReference>
<dbReference type="PROSITE" id="PS51450">
    <property type="entry name" value="LRR"/>
    <property type="match status" value="1"/>
</dbReference>
<dbReference type="InterPro" id="IPR032675">
    <property type="entry name" value="LRR_dom_sf"/>
</dbReference>
<evidence type="ECO:0000256" key="1">
    <source>
        <dbReference type="ARBA" id="ARBA00022737"/>
    </source>
</evidence>
<proteinExistence type="predicted"/>
<dbReference type="Gene3D" id="3.80.10.10">
    <property type="entry name" value="Ribonuclease Inhibitor"/>
    <property type="match status" value="2"/>
</dbReference>
<organism evidence="3 4">
    <name type="scientific">Lithocarpus litseifolius</name>
    <dbReference type="NCBI Taxonomy" id="425828"/>
    <lineage>
        <taxon>Eukaryota</taxon>
        <taxon>Viridiplantae</taxon>
        <taxon>Streptophyta</taxon>
        <taxon>Embryophyta</taxon>
        <taxon>Tracheophyta</taxon>
        <taxon>Spermatophyta</taxon>
        <taxon>Magnoliopsida</taxon>
        <taxon>eudicotyledons</taxon>
        <taxon>Gunneridae</taxon>
        <taxon>Pentapetalae</taxon>
        <taxon>rosids</taxon>
        <taxon>fabids</taxon>
        <taxon>Fagales</taxon>
        <taxon>Fagaceae</taxon>
        <taxon>Lithocarpus</taxon>
    </lineage>
</organism>
<sequence length="426" mass="47796">MGMVVLPIFYKVDPSDIRIQRNIARAFVKYETRFKKNLKKVQRWKDALKEVANISGWHLQNRPGAEFIQDMVEMILHKLNYTFLIDAKGLIGIDSQVNKLMSLLAIGLDDVRIIGIRGMGGIGTKFFDKLKFIHLNESQNLIETPDLNKVPNLEKLVMEGCLILRTVHQSMGAHKKLTLVNFKGCKSIESLPNTFKMESLEILILFDCSKVNKIPKFMGKMEHLSGLHLDGTTITELPTSIGHLTGLASLNLRDCKNLVYLPRTIFNLKLLKNVDLTGCSKLDKLLEKMRNVESVEELDVSETPIRQVPSSIGLLTNLKGLSTRPWNELLSYVMLRRLNPMDLLLPSLAGSLTELDLSYFNLKEIPDDIGCLFSLSELNLSGNNVVCLPSSLTKLSHLKPLTLNDCKCPQSLPNLPSSITQIDASC</sequence>
<dbReference type="PANTHER" id="PTHR11017:SF573">
    <property type="entry name" value="ADP-RIBOSYL CYCLASE_CYCLIC ADP-RIBOSE HYDROLASE"/>
    <property type="match status" value="1"/>
</dbReference>
<evidence type="ECO:0000313" key="3">
    <source>
        <dbReference type="EMBL" id="KAK9995073.1"/>
    </source>
</evidence>
<keyword evidence="1" id="KW-0677">Repeat</keyword>
<dbReference type="PANTHER" id="PTHR11017">
    <property type="entry name" value="LEUCINE-RICH REPEAT-CONTAINING PROTEIN"/>
    <property type="match status" value="1"/>
</dbReference>
<feature type="domain" description="TIR" evidence="2">
    <location>
        <begin position="1"/>
        <end position="75"/>
    </location>
</feature>
<dbReference type="GO" id="GO:0007165">
    <property type="term" value="P:signal transduction"/>
    <property type="evidence" value="ECO:0007669"/>
    <property type="project" value="InterPro"/>
</dbReference>
<gene>
    <name evidence="3" type="ORF">SO802_024776</name>
</gene>
<dbReference type="PROSITE" id="PS50104">
    <property type="entry name" value="TIR"/>
    <property type="match status" value="1"/>
</dbReference>
<reference evidence="3 4" key="1">
    <citation type="submission" date="2024-01" db="EMBL/GenBank/DDBJ databases">
        <title>A telomere-to-telomere, gap-free genome of sweet tea (Lithocarpus litseifolius).</title>
        <authorList>
            <person name="Zhou J."/>
        </authorList>
    </citation>
    <scope>NUCLEOTIDE SEQUENCE [LARGE SCALE GENOMIC DNA]</scope>
    <source>
        <strain evidence="3">Zhou-2022a</strain>
        <tissue evidence="3">Leaf</tissue>
    </source>
</reference>
<dbReference type="GO" id="GO:0006952">
    <property type="term" value="P:defense response"/>
    <property type="evidence" value="ECO:0007669"/>
    <property type="project" value="InterPro"/>
</dbReference>
<dbReference type="InterPro" id="IPR055414">
    <property type="entry name" value="LRR_R13L4/SHOC2-like"/>
</dbReference>
<dbReference type="Pfam" id="PF01582">
    <property type="entry name" value="TIR"/>
    <property type="match status" value="1"/>
</dbReference>
<dbReference type="Pfam" id="PF23598">
    <property type="entry name" value="LRR_14"/>
    <property type="match status" value="1"/>
</dbReference>
<dbReference type="AlphaFoldDB" id="A0AAW2CC67"/>
<dbReference type="InterPro" id="IPR001611">
    <property type="entry name" value="Leu-rich_rpt"/>
</dbReference>
<dbReference type="InterPro" id="IPR035897">
    <property type="entry name" value="Toll_tir_struct_dom_sf"/>
</dbReference>
<keyword evidence="4" id="KW-1185">Reference proteome</keyword>
<dbReference type="InterPro" id="IPR000157">
    <property type="entry name" value="TIR_dom"/>
</dbReference>
<dbReference type="Proteomes" id="UP001459277">
    <property type="component" value="Unassembled WGS sequence"/>
</dbReference>
<evidence type="ECO:0000259" key="2">
    <source>
        <dbReference type="PROSITE" id="PS50104"/>
    </source>
</evidence>